<sequence>MTVWIDGGTESTTEFRLEELEKARELLNDAHLRTGDAMYWYRRAQDKIIPFAFFSFSILQAQVAIGGVFGHLVKLNFDTLKNVLRLDLAIQTYEDSERQVDEAVDYVRSEQPVLAAFLDATDESPKFTTETYEVGVQNLPSTALAAALLLFRPAGIGLKLLEGGAWVVSEGVGAVGIDDPVGKAISTLEASGIEVPDGADLTLILGEVLAFQFGLVNHQPINVERTEELGYRGVSGEVTDLVEMSRELTNSPLSPDTQGEITIAEMAAPDGSKTYVVTFPGTNTWISEENPFAMTGVAEGLNHGSPQVAKATLESLHAIGAEEGSRVILNGYSQGGVHAANLAGNAEFRAQYNVEQVVTVGSPVGKIEIPEDVKAIHIEHAEDPIPSADGVRNPVSPSRVTAYLSGYVNPDEALSIDPLSAHSVDNYHYQSKQLTFEDSEAITTANAAYAGAAGVATAATVHRVSWKRARGSKWVMPLIGAMELTGKVMLEVKKQEKATARN</sequence>
<evidence type="ECO:0000313" key="4">
    <source>
        <dbReference type="Proteomes" id="UP000183530"/>
    </source>
</evidence>
<evidence type="ECO:0000256" key="1">
    <source>
        <dbReference type="SAM" id="Phobius"/>
    </source>
</evidence>
<dbReference type="OrthoDB" id="5095936at2"/>
<dbReference type="InterPro" id="IPR029058">
    <property type="entry name" value="AB_hydrolase_fold"/>
</dbReference>
<keyword evidence="1" id="KW-1133">Transmembrane helix</keyword>
<dbReference type="Gene3D" id="3.40.50.1820">
    <property type="entry name" value="alpha/beta hydrolase"/>
    <property type="match status" value="1"/>
</dbReference>
<protein>
    <submittedName>
        <fullName evidence="3">Putative esterase</fullName>
    </submittedName>
</protein>
<evidence type="ECO:0000313" key="3">
    <source>
        <dbReference type="EMBL" id="MBB5512964.1"/>
    </source>
</evidence>
<dbReference type="STRING" id="556325.BHE16_09010"/>
<reference evidence="2 4" key="1">
    <citation type="submission" date="2016-11" db="EMBL/GenBank/DDBJ databases">
        <title>Genome sequencing of Zhihengliuella aestuarii B18 antagonistic to Plasmodiophora brassicae.</title>
        <authorList>
            <person name="Luo Y."/>
        </authorList>
    </citation>
    <scope>NUCLEOTIDE SEQUENCE [LARGE SCALE GENOMIC DNA]</scope>
    <source>
        <strain evidence="2 4">B18</strain>
    </source>
</reference>
<dbReference type="EMBL" id="JACHDR010000001">
    <property type="protein sequence ID" value="MBB5512964.1"/>
    <property type="molecule type" value="Genomic_DNA"/>
</dbReference>
<dbReference type="Proteomes" id="UP000580797">
    <property type="component" value="Unassembled WGS sequence"/>
</dbReference>
<accession>A0A1L2ZQ41</accession>
<keyword evidence="1" id="KW-0472">Membrane</keyword>
<dbReference type="RefSeq" id="WP_071894583.1">
    <property type="nucleotide sequence ID" value="NZ_BAAARH010000007.1"/>
</dbReference>
<feature type="transmembrane region" description="Helical" evidence="1">
    <location>
        <begin position="48"/>
        <end position="73"/>
    </location>
</feature>
<organism evidence="2 4">
    <name type="scientific">Neomicrococcus aestuarii</name>
    <dbReference type="NCBI Taxonomy" id="556325"/>
    <lineage>
        <taxon>Bacteria</taxon>
        <taxon>Bacillati</taxon>
        <taxon>Actinomycetota</taxon>
        <taxon>Actinomycetes</taxon>
        <taxon>Micrococcales</taxon>
        <taxon>Micrococcaceae</taxon>
        <taxon>Neomicrococcus</taxon>
    </lineage>
</organism>
<evidence type="ECO:0000313" key="2">
    <source>
        <dbReference type="EMBL" id="APF41112.1"/>
    </source>
</evidence>
<gene>
    <name evidence="2" type="ORF">BHE16_09010</name>
    <name evidence="3" type="ORF">HD598_001651</name>
</gene>
<evidence type="ECO:0000313" key="5">
    <source>
        <dbReference type="Proteomes" id="UP000580797"/>
    </source>
</evidence>
<keyword evidence="4" id="KW-1185">Reference proteome</keyword>
<dbReference type="EMBL" id="CP018135">
    <property type="protein sequence ID" value="APF41112.1"/>
    <property type="molecule type" value="Genomic_DNA"/>
</dbReference>
<keyword evidence="1" id="KW-0812">Transmembrane</keyword>
<dbReference type="Proteomes" id="UP000183530">
    <property type="component" value="Chromosome"/>
</dbReference>
<dbReference type="AlphaFoldDB" id="A0A1L2ZQ41"/>
<dbReference type="SUPFAM" id="SSF53474">
    <property type="entry name" value="alpha/beta-Hydrolases"/>
    <property type="match status" value="1"/>
</dbReference>
<reference evidence="3 5" key="2">
    <citation type="submission" date="2020-08" db="EMBL/GenBank/DDBJ databases">
        <title>Sequencing the genomes of 1000 actinobacteria strains.</title>
        <authorList>
            <person name="Klenk H.-P."/>
        </authorList>
    </citation>
    <scope>NUCLEOTIDE SEQUENCE [LARGE SCALE GENOMIC DNA]</scope>
    <source>
        <strain evidence="3 5">DSM 105783</strain>
    </source>
</reference>
<proteinExistence type="predicted"/>
<name>A0A1L2ZQ41_9MICC</name>
<dbReference type="KEGG" id="nae:BHE16_09010"/>